<gene>
    <name evidence="1" type="ORF">CEXT_296281</name>
</gene>
<comment type="caution">
    <text evidence="1">The sequence shown here is derived from an EMBL/GenBank/DDBJ whole genome shotgun (WGS) entry which is preliminary data.</text>
</comment>
<proteinExistence type="predicted"/>
<sequence>MCEEDLPPSWHKEMFYEYWENLEECSSTFPPSATLLDLSMCEYSRYRSRNEFVKVPFPFNSTASNIKASGYMKEEILFKHFMRGKNSISYLDCAVPNHFNQTWKDFKKSFLPFRQSRCLRIYPNDIVDRLYSNTFADMVLKALDHSRDIKSTEKYLKPLQFVFKSRSCPVSLGMKLLILRKCCIELSGIF</sequence>
<evidence type="ECO:0000313" key="2">
    <source>
        <dbReference type="Proteomes" id="UP001054945"/>
    </source>
</evidence>
<protein>
    <recommendedName>
        <fullName evidence="3">Maturase K</fullName>
    </recommendedName>
</protein>
<dbReference type="AlphaFoldDB" id="A0AAV4MLU6"/>
<reference evidence="1 2" key="1">
    <citation type="submission" date="2021-06" db="EMBL/GenBank/DDBJ databases">
        <title>Caerostris extrusa draft genome.</title>
        <authorList>
            <person name="Kono N."/>
            <person name="Arakawa K."/>
        </authorList>
    </citation>
    <scope>NUCLEOTIDE SEQUENCE [LARGE SCALE GENOMIC DNA]</scope>
</reference>
<evidence type="ECO:0000313" key="1">
    <source>
        <dbReference type="EMBL" id="GIX72855.1"/>
    </source>
</evidence>
<dbReference type="Proteomes" id="UP001054945">
    <property type="component" value="Unassembled WGS sequence"/>
</dbReference>
<dbReference type="EMBL" id="BPLR01002353">
    <property type="protein sequence ID" value="GIX72855.1"/>
    <property type="molecule type" value="Genomic_DNA"/>
</dbReference>
<organism evidence="1 2">
    <name type="scientific">Caerostris extrusa</name>
    <name type="common">Bark spider</name>
    <name type="synonym">Caerostris bankana</name>
    <dbReference type="NCBI Taxonomy" id="172846"/>
    <lineage>
        <taxon>Eukaryota</taxon>
        <taxon>Metazoa</taxon>
        <taxon>Ecdysozoa</taxon>
        <taxon>Arthropoda</taxon>
        <taxon>Chelicerata</taxon>
        <taxon>Arachnida</taxon>
        <taxon>Araneae</taxon>
        <taxon>Araneomorphae</taxon>
        <taxon>Entelegynae</taxon>
        <taxon>Araneoidea</taxon>
        <taxon>Araneidae</taxon>
        <taxon>Caerostris</taxon>
    </lineage>
</organism>
<name>A0AAV4MLU6_CAEEX</name>
<accession>A0AAV4MLU6</accession>
<evidence type="ECO:0008006" key="3">
    <source>
        <dbReference type="Google" id="ProtNLM"/>
    </source>
</evidence>
<keyword evidence="2" id="KW-1185">Reference proteome</keyword>